<dbReference type="PANTHER" id="PTHR30575">
    <property type="entry name" value="PEPTIDASE M20"/>
    <property type="match status" value="1"/>
</dbReference>
<evidence type="ECO:0000313" key="1">
    <source>
        <dbReference type="EMBL" id="KRM34855.1"/>
    </source>
</evidence>
<reference evidence="1 2" key="1">
    <citation type="journal article" date="2015" name="Genome Announc.">
        <title>Expanding the biotechnology potential of lactobacilli through comparative genomics of 213 strains and associated genera.</title>
        <authorList>
            <person name="Sun Z."/>
            <person name="Harris H.M."/>
            <person name="McCann A."/>
            <person name="Guo C."/>
            <person name="Argimon S."/>
            <person name="Zhang W."/>
            <person name="Yang X."/>
            <person name="Jeffery I.B."/>
            <person name="Cooney J.C."/>
            <person name="Kagawa T.F."/>
            <person name="Liu W."/>
            <person name="Song Y."/>
            <person name="Salvetti E."/>
            <person name="Wrobel A."/>
            <person name="Rasinkangas P."/>
            <person name="Parkhill J."/>
            <person name="Rea M.C."/>
            <person name="O'Sullivan O."/>
            <person name="Ritari J."/>
            <person name="Douillard F.P."/>
            <person name="Paul Ross R."/>
            <person name="Yang R."/>
            <person name="Briner A.E."/>
            <person name="Felis G.E."/>
            <person name="de Vos W.M."/>
            <person name="Barrangou R."/>
            <person name="Klaenhammer T.R."/>
            <person name="Caufield P.W."/>
            <person name="Cui Y."/>
            <person name="Zhang H."/>
            <person name="O'Toole P.W."/>
        </authorList>
    </citation>
    <scope>NUCLEOTIDE SEQUENCE [LARGE SCALE GENOMIC DNA]</scope>
    <source>
        <strain evidence="1 2">DSM 18527</strain>
    </source>
</reference>
<gene>
    <name evidence="1" type="ORF">FC83_GL001992</name>
</gene>
<dbReference type="InterPro" id="IPR052030">
    <property type="entry name" value="Peptidase_M20/M20A_hydrolases"/>
</dbReference>
<sequence>MYENLLTEGKLNLNQADLEYAQRYYDSLTPASKEALINRAQQFAPEAGAKEIQRLASLPIAEQVQPLIFSEETSGSTDVGDVSWVCPTAQVMVGCEPQGTPPHSWQWVANGKSNIAHEGLLSAGKTIAATAYDLLTEPELIAQAKAEHQKTLNGTVYKSAIPAEVSPK</sequence>
<dbReference type="EMBL" id="AZGA01000020">
    <property type="protein sequence ID" value="KRM34855.1"/>
    <property type="molecule type" value="Genomic_DNA"/>
</dbReference>
<dbReference type="GO" id="GO:0016805">
    <property type="term" value="F:dipeptidase activity"/>
    <property type="evidence" value="ECO:0007669"/>
    <property type="project" value="TreeGrafter"/>
</dbReference>
<protein>
    <submittedName>
        <fullName evidence="1">Aminobenzoyl-glutamate utilization protein B</fullName>
    </submittedName>
</protein>
<dbReference type="SUPFAM" id="SSF53187">
    <property type="entry name" value="Zn-dependent exopeptidases"/>
    <property type="match status" value="1"/>
</dbReference>
<keyword evidence="2" id="KW-1185">Reference proteome</keyword>
<dbReference type="STRING" id="1423734.FC83_GL001992"/>
<dbReference type="GO" id="GO:0071713">
    <property type="term" value="F:para-aminobenzoyl-glutamate hydrolase activity"/>
    <property type="evidence" value="ECO:0007669"/>
    <property type="project" value="TreeGrafter"/>
</dbReference>
<dbReference type="AlphaFoldDB" id="X0QJD1"/>
<organism evidence="1 2">
    <name type="scientific">Agrilactobacillus composti DSM 18527 = JCM 14202</name>
    <dbReference type="NCBI Taxonomy" id="1423734"/>
    <lineage>
        <taxon>Bacteria</taxon>
        <taxon>Bacillati</taxon>
        <taxon>Bacillota</taxon>
        <taxon>Bacilli</taxon>
        <taxon>Lactobacillales</taxon>
        <taxon>Lactobacillaceae</taxon>
        <taxon>Agrilactobacillus</taxon>
    </lineage>
</organism>
<dbReference type="eggNOG" id="COG1473">
    <property type="taxonomic scope" value="Bacteria"/>
</dbReference>
<comment type="caution">
    <text evidence="1">The sequence shown here is derived from an EMBL/GenBank/DDBJ whole genome shotgun (WGS) entry which is preliminary data.</text>
</comment>
<dbReference type="Proteomes" id="UP000051236">
    <property type="component" value="Unassembled WGS sequence"/>
</dbReference>
<accession>X0QJD1</accession>
<dbReference type="PATRIC" id="fig|1423734.3.peg.2016"/>
<proteinExistence type="predicted"/>
<dbReference type="PANTHER" id="PTHR30575:SF0">
    <property type="entry name" value="XAA-ARG DIPEPTIDASE"/>
    <property type="match status" value="1"/>
</dbReference>
<dbReference type="GO" id="GO:0005737">
    <property type="term" value="C:cytoplasm"/>
    <property type="evidence" value="ECO:0007669"/>
    <property type="project" value="TreeGrafter"/>
</dbReference>
<name>X0QJD1_9LACO</name>
<dbReference type="Gene3D" id="3.40.630.10">
    <property type="entry name" value="Zn peptidases"/>
    <property type="match status" value="1"/>
</dbReference>
<dbReference type="GO" id="GO:0046657">
    <property type="term" value="P:folic acid catabolic process"/>
    <property type="evidence" value="ECO:0007669"/>
    <property type="project" value="TreeGrafter"/>
</dbReference>
<evidence type="ECO:0000313" key="2">
    <source>
        <dbReference type="Proteomes" id="UP000051236"/>
    </source>
</evidence>